<protein>
    <submittedName>
        <fullName evidence="1">Uncharacterized protein</fullName>
    </submittedName>
</protein>
<dbReference type="Proteomes" id="UP000326939">
    <property type="component" value="Chromosome 19"/>
</dbReference>
<evidence type="ECO:0000313" key="1">
    <source>
        <dbReference type="EMBL" id="KAB5512202.1"/>
    </source>
</evidence>
<comment type="caution">
    <text evidence="1">The sequence shown here is derived from an EMBL/GenBank/DDBJ whole genome shotgun (WGS) entry which is preliminary data.</text>
</comment>
<accession>A0A5N5J077</accession>
<name>A0A5N5J077_9ROSI</name>
<sequence length="312" mass="35486">MKALADREEKEKVMQFLMGLNDSYSTICGSILMMNPILDTRRVHGLILQHERQMEVASRPSYSHAMQISRREGNPGFSRAYKPLKCSHCDQEGHTIDRCYYIIGFPVGHKWHGKNMQPRNKRPPAHNNKRILAHSERNSLSYWREPTFTTEQYNQLMEALNNKNGNTQSFMNTTSIISSICNIASHHPHSTLYWIVDSGATDHISNLTPTHNDTETTHDFVGLPHGGQVAIKSIGSISEKFLAMATVRNEPEERVLRFNKSCQVQVIGSYGGRARQDLPKLVKLVESGIFNRADAVTRKFGYTHCRSIMMVD</sequence>
<keyword evidence="2" id="KW-1185">Reference proteome</keyword>
<reference evidence="2" key="1">
    <citation type="journal article" date="2019" name="Gigascience">
        <title>De novo genome assembly of the endangered Acer yangbiense, a plant species with extremely small populations endemic to Yunnan Province, China.</title>
        <authorList>
            <person name="Yang J."/>
            <person name="Wariss H.M."/>
            <person name="Tao L."/>
            <person name="Zhang R."/>
            <person name="Yun Q."/>
            <person name="Hollingsworth P."/>
            <person name="Dao Z."/>
            <person name="Luo G."/>
            <person name="Guo H."/>
            <person name="Ma Y."/>
            <person name="Sun W."/>
        </authorList>
    </citation>
    <scope>NUCLEOTIDE SEQUENCE [LARGE SCALE GENOMIC DNA]</scope>
    <source>
        <strain evidence="2">cv. br00</strain>
    </source>
</reference>
<dbReference type="EMBL" id="VDCV01000019">
    <property type="protein sequence ID" value="KAB5512202.1"/>
    <property type="molecule type" value="Genomic_DNA"/>
</dbReference>
<evidence type="ECO:0000313" key="2">
    <source>
        <dbReference type="Proteomes" id="UP000326939"/>
    </source>
</evidence>
<dbReference type="PANTHER" id="PTHR34222:SF99">
    <property type="entry name" value="PROTEIN, PUTATIVE-RELATED"/>
    <property type="match status" value="1"/>
</dbReference>
<dbReference type="AlphaFoldDB" id="A0A5N5J077"/>
<gene>
    <name evidence="1" type="ORF">DKX38_029230</name>
</gene>
<proteinExistence type="predicted"/>
<organism evidence="1 2">
    <name type="scientific">Salix brachista</name>
    <dbReference type="NCBI Taxonomy" id="2182728"/>
    <lineage>
        <taxon>Eukaryota</taxon>
        <taxon>Viridiplantae</taxon>
        <taxon>Streptophyta</taxon>
        <taxon>Embryophyta</taxon>
        <taxon>Tracheophyta</taxon>
        <taxon>Spermatophyta</taxon>
        <taxon>Magnoliopsida</taxon>
        <taxon>eudicotyledons</taxon>
        <taxon>Gunneridae</taxon>
        <taxon>Pentapetalae</taxon>
        <taxon>rosids</taxon>
        <taxon>fabids</taxon>
        <taxon>Malpighiales</taxon>
        <taxon>Salicaceae</taxon>
        <taxon>Saliceae</taxon>
        <taxon>Salix</taxon>
    </lineage>
</organism>
<dbReference type="PANTHER" id="PTHR34222">
    <property type="entry name" value="GAG_PRE-INTEGRS DOMAIN-CONTAINING PROTEIN"/>
    <property type="match status" value="1"/>
</dbReference>